<reference evidence="3" key="2">
    <citation type="submission" date="2013-09" db="EMBL/GenBank/DDBJ databases">
        <authorList>
            <person name="Wang G."/>
            <person name="Yang Y."/>
            <person name="Su Y."/>
        </authorList>
    </citation>
    <scope>NUCLEOTIDE SEQUENCE</scope>
    <source>
        <strain evidence="3">ATCC 39006</strain>
    </source>
</reference>
<name>A0A2I5TC31_SERS3</name>
<keyword evidence="1" id="KW-0472">Membrane</keyword>
<evidence type="ECO:0008006" key="6">
    <source>
        <dbReference type="Google" id="ProtNLM"/>
    </source>
</evidence>
<dbReference type="EMBL" id="CP025084">
    <property type="protein sequence ID" value="AUH06458.1"/>
    <property type="molecule type" value="Genomic_DNA"/>
</dbReference>
<keyword evidence="1" id="KW-0812">Transmembrane</keyword>
<accession>A0A2I5TC31</accession>
<dbReference type="Proteomes" id="UP000233778">
    <property type="component" value="Chromosome"/>
</dbReference>
<reference evidence="3" key="4">
    <citation type="submission" date="2017-11" db="EMBL/GenBank/DDBJ databases">
        <title>Complete genome sequence of Serratia sp. ATCC 39006.</title>
        <authorList>
            <person name="Hampton H.G."/>
            <person name="Jackson S.A."/>
            <person name="Jauregui R."/>
            <person name="Poulter G.T.M."/>
            <person name="Salmond G.P.C."/>
            <person name="Fineran P.C."/>
        </authorList>
    </citation>
    <scope>NUCLEOTIDE SEQUENCE</scope>
    <source>
        <strain evidence="3">ATCC 39006</strain>
    </source>
</reference>
<organism evidence="3 4">
    <name type="scientific">Serratia sp. (strain ATCC 39006)</name>
    <name type="common">Prodigiosinella confusarubida</name>
    <dbReference type="NCBI Taxonomy" id="104623"/>
    <lineage>
        <taxon>Bacteria</taxon>
        <taxon>Pseudomonadati</taxon>
        <taxon>Pseudomonadota</taxon>
        <taxon>Gammaproteobacteria</taxon>
        <taxon>Enterobacterales</taxon>
        <taxon>Pectobacteriaceae</taxon>
        <taxon>Prodigiosinella</taxon>
    </lineage>
</organism>
<dbReference type="AlphaFoldDB" id="A0A2I5TC31"/>
<dbReference type="KEGG" id="sera:Ser39006_021490"/>
<proteinExistence type="predicted"/>
<sequence>MKRGFSDNKLYVCFFVIHITKKLTAILTRCIFKTVNSITKKLTKLRKTKMKLLNKIIAMFENITVSFGTFNN</sequence>
<dbReference type="EMBL" id="CP025085">
    <property type="protein sequence ID" value="AUH02137.1"/>
    <property type="molecule type" value="Genomic_DNA"/>
</dbReference>
<reference evidence="2 5" key="3">
    <citation type="submission" date="2017-11" db="EMBL/GenBank/DDBJ databases">
        <title>Complete genome sequence of Serratia sp. ATCC 39006 LacA.</title>
        <authorList>
            <person name="Hampton H.G."/>
            <person name="Jackson S.A."/>
            <person name="Jauregui R."/>
            <person name="Poulter G.T.M."/>
            <person name="Salmond G.P.C."/>
            <person name="Fineran P.C."/>
        </authorList>
    </citation>
    <scope>NUCLEOTIDE SEQUENCE [LARGE SCALE GENOMIC DNA]</scope>
    <source>
        <strain evidence="2 5">ATCC 39006</strain>
    </source>
</reference>
<evidence type="ECO:0000313" key="2">
    <source>
        <dbReference type="EMBL" id="AUH02137.1"/>
    </source>
</evidence>
<evidence type="ECO:0000313" key="5">
    <source>
        <dbReference type="Proteomes" id="UP000233778"/>
    </source>
</evidence>
<feature type="transmembrane region" description="Helical" evidence="1">
    <location>
        <begin position="52"/>
        <end position="70"/>
    </location>
</feature>
<gene>
    <name evidence="2" type="ORF">CWC46_21500</name>
    <name evidence="3" type="ORF">Ser39006_021490</name>
</gene>
<evidence type="ECO:0000256" key="1">
    <source>
        <dbReference type="SAM" id="Phobius"/>
    </source>
</evidence>
<dbReference type="KEGG" id="serq:CWC46_21500"/>
<keyword evidence="4" id="KW-1185">Reference proteome</keyword>
<keyword evidence="1" id="KW-1133">Transmembrane helix</keyword>
<dbReference type="Proteomes" id="UP000017700">
    <property type="component" value="Chromosome"/>
</dbReference>
<evidence type="ECO:0000313" key="3">
    <source>
        <dbReference type="EMBL" id="AUH06458.1"/>
    </source>
</evidence>
<protein>
    <recommendedName>
        <fullName evidence="6">Transposase</fullName>
    </recommendedName>
</protein>
<evidence type="ECO:0000313" key="4">
    <source>
        <dbReference type="Proteomes" id="UP000017700"/>
    </source>
</evidence>
<reference evidence="3 4" key="1">
    <citation type="journal article" date="2013" name="Genome Announc.">
        <title>Draft genome sequence of Serratia sp. strain ATCC 39006, a model bacterium for analysis of the biosynthesis and regulation of prodigiosin, a carbapenem, and gas vesicles.</title>
        <authorList>
            <person name="Fineran P.C."/>
            <person name="Iglesias Cans M.C."/>
            <person name="Ramsay J.P."/>
            <person name="Wilf N.M."/>
            <person name="Cossyleon D."/>
            <person name="McNeil M.B."/>
            <person name="Williamson N.R."/>
            <person name="Monson R.E."/>
            <person name="Becher S.A."/>
            <person name="Stanton J.A."/>
            <person name="Brugger K."/>
            <person name="Brown S.D."/>
            <person name="Salmond G.P."/>
        </authorList>
    </citation>
    <scope>NUCLEOTIDE SEQUENCE [LARGE SCALE GENOMIC DNA]</scope>
    <source>
        <strain evidence="3">ATCC 39006</strain>
        <strain evidence="4">ATCC 39006 / SC 11482</strain>
    </source>
</reference>